<organism evidence="2 3">
    <name type="scientific">Modestobacter italicus (strain DSM 44449 / CECT 9708 / BC 501)</name>
    <dbReference type="NCBI Taxonomy" id="2732864"/>
    <lineage>
        <taxon>Bacteria</taxon>
        <taxon>Bacillati</taxon>
        <taxon>Actinomycetota</taxon>
        <taxon>Actinomycetes</taxon>
        <taxon>Geodermatophilales</taxon>
        <taxon>Geodermatophilaceae</taxon>
        <taxon>Modestobacter</taxon>
    </lineage>
</organism>
<accession>I4F0V4</accession>
<dbReference type="OMA" id="VWIRIAD"/>
<dbReference type="eggNOG" id="COG1302">
    <property type="taxonomic scope" value="Bacteria"/>
</dbReference>
<dbReference type="AlphaFoldDB" id="I4F0V4"/>
<dbReference type="InterPro" id="IPR005531">
    <property type="entry name" value="Asp23"/>
</dbReference>
<dbReference type="Proteomes" id="UP000006461">
    <property type="component" value="Chromosome"/>
</dbReference>
<evidence type="ECO:0000313" key="2">
    <source>
        <dbReference type="EMBL" id="CCH89267.1"/>
    </source>
</evidence>
<keyword evidence="3" id="KW-1185">Reference proteome</keyword>
<dbReference type="Pfam" id="PF03780">
    <property type="entry name" value="Asp23"/>
    <property type="match status" value="1"/>
</dbReference>
<proteinExistence type="inferred from homology"/>
<dbReference type="PANTHER" id="PTHR34297:SF1">
    <property type="entry name" value="ASP23_GLS24 FAMILY ENVELOPE STRESS RESPONSE PROTEIN"/>
    <property type="match status" value="1"/>
</dbReference>
<dbReference type="PATRIC" id="fig|477641.3.peg.3617"/>
<sequence length="209" mass="22077">MTGMTDHDDRHGDRLPCGVRADDLLQQVIDGTPPRDPVHQASCPHCRATLTHLSELWAPVLDLAHEDVRAPAGLLQAVMSEIRELARSGWSAVLRDDAGQTRIAARVVGAVARLAAESVPHVTLALGGGRVATGSGEESDPAAVAGSEDATDVGLAGDRVVIDVQIAVDLGVSIPRVAQQVRDRIADHLRVHTGLRTTEVNVTVVDVRS</sequence>
<reference evidence="2 3" key="1">
    <citation type="journal article" date="2012" name="J. Bacteriol.">
        <title>Genome Sequence of Radiation-Resistant Modestobacter marinus Strain BC501, a Representative Actinobacterium That Thrives on Calcareous Stone Surfaces.</title>
        <authorList>
            <person name="Normand P."/>
            <person name="Gury J."/>
            <person name="Pujic P."/>
            <person name="Chouaia B."/>
            <person name="Crotti E."/>
            <person name="Brusetti L."/>
            <person name="Daffonchio D."/>
            <person name="Vacherie B."/>
            <person name="Barbe V."/>
            <person name="Medigue C."/>
            <person name="Calteau A."/>
            <person name="Ghodhbane-Gtari F."/>
            <person name="Essoussi I."/>
            <person name="Nouioui I."/>
            <person name="Abbassi-Ghozzi I."/>
            <person name="Gtari M."/>
        </authorList>
    </citation>
    <scope>NUCLEOTIDE SEQUENCE [LARGE SCALE GENOMIC DNA]</scope>
    <source>
        <strain evidence="3">BC 501</strain>
    </source>
</reference>
<dbReference type="PANTHER" id="PTHR34297">
    <property type="entry name" value="HYPOTHETICAL CYTOSOLIC PROTEIN-RELATED"/>
    <property type="match status" value="1"/>
</dbReference>
<evidence type="ECO:0008006" key="4">
    <source>
        <dbReference type="Google" id="ProtNLM"/>
    </source>
</evidence>
<dbReference type="STRING" id="477641.MODMU_3864"/>
<comment type="similarity">
    <text evidence="1">Belongs to the asp23 family.</text>
</comment>
<dbReference type="HOGENOM" id="CLU_1314256_0_0_11"/>
<protein>
    <recommendedName>
        <fullName evidence="4">Asp23/Gls24 family envelope stress response protein</fullName>
    </recommendedName>
</protein>
<evidence type="ECO:0000256" key="1">
    <source>
        <dbReference type="ARBA" id="ARBA00005721"/>
    </source>
</evidence>
<gene>
    <name evidence="2" type="ordered locus">MODMU_3864</name>
</gene>
<dbReference type="KEGG" id="mmar:MODMU_3864"/>
<name>I4F0V4_MODI5</name>
<dbReference type="EMBL" id="FO203431">
    <property type="protein sequence ID" value="CCH89267.1"/>
    <property type="molecule type" value="Genomic_DNA"/>
</dbReference>
<evidence type="ECO:0000313" key="3">
    <source>
        <dbReference type="Proteomes" id="UP000006461"/>
    </source>
</evidence>